<feature type="domain" description="Cyclin-like" evidence="6">
    <location>
        <begin position="395"/>
        <end position="479"/>
    </location>
</feature>
<dbReference type="InterPro" id="IPR039361">
    <property type="entry name" value="Cyclin"/>
</dbReference>
<dbReference type="Pfam" id="PF02984">
    <property type="entry name" value="Cyclin_C"/>
    <property type="match status" value="1"/>
</dbReference>
<dbReference type="Gene3D" id="1.10.472.10">
    <property type="entry name" value="Cyclin-like"/>
    <property type="match status" value="2"/>
</dbReference>
<feature type="domain" description="Cyclin-like" evidence="6">
    <location>
        <begin position="492"/>
        <end position="573"/>
    </location>
</feature>
<dbReference type="SMART" id="SM00385">
    <property type="entry name" value="CYCLIN"/>
    <property type="match status" value="2"/>
</dbReference>
<dbReference type="SUPFAM" id="SSF47954">
    <property type="entry name" value="Cyclin-like"/>
    <property type="match status" value="2"/>
</dbReference>
<evidence type="ECO:0000256" key="2">
    <source>
        <dbReference type="ARBA" id="ARBA00023127"/>
    </source>
</evidence>
<dbReference type="Pfam" id="PF00134">
    <property type="entry name" value="Cyclin_N"/>
    <property type="match status" value="1"/>
</dbReference>
<dbReference type="PANTHER" id="PTHR10177">
    <property type="entry name" value="CYCLINS"/>
    <property type="match status" value="1"/>
</dbReference>
<dbReference type="InterPro" id="IPR048258">
    <property type="entry name" value="Cyclins_cyclin-box"/>
</dbReference>
<dbReference type="InterPro" id="IPR036915">
    <property type="entry name" value="Cyclin-like_sf"/>
</dbReference>
<feature type="compositionally biased region" description="Low complexity" evidence="5">
    <location>
        <begin position="217"/>
        <end position="231"/>
    </location>
</feature>
<evidence type="ECO:0000259" key="7">
    <source>
        <dbReference type="SMART" id="SM01332"/>
    </source>
</evidence>
<keyword evidence="1" id="KW-0132">Cell division</keyword>
<organism evidence="8 9">
    <name type="scientific">Polyrhizophydium stewartii</name>
    <dbReference type="NCBI Taxonomy" id="2732419"/>
    <lineage>
        <taxon>Eukaryota</taxon>
        <taxon>Fungi</taxon>
        <taxon>Fungi incertae sedis</taxon>
        <taxon>Chytridiomycota</taxon>
        <taxon>Chytridiomycota incertae sedis</taxon>
        <taxon>Chytridiomycetes</taxon>
        <taxon>Rhizophydiales</taxon>
        <taxon>Rhizophydiales incertae sedis</taxon>
        <taxon>Polyrhizophydium</taxon>
    </lineage>
</organism>
<comment type="caution">
    <text evidence="8">The sequence shown here is derived from an EMBL/GenBank/DDBJ whole genome shotgun (WGS) entry which is preliminary data.</text>
</comment>
<gene>
    <name evidence="8" type="primary">CLB4</name>
    <name evidence="8" type="ORF">HK105_206898</name>
</gene>
<feature type="compositionally biased region" description="Basic and acidic residues" evidence="5">
    <location>
        <begin position="1"/>
        <end position="12"/>
    </location>
</feature>
<protein>
    <submittedName>
        <fullName evidence="8">B-type cyclin</fullName>
    </submittedName>
</protein>
<keyword evidence="2 4" id="KW-0195">Cyclin</keyword>
<dbReference type="InterPro" id="IPR006671">
    <property type="entry name" value="Cyclin_N"/>
</dbReference>
<dbReference type="SMART" id="SM01332">
    <property type="entry name" value="Cyclin_C"/>
    <property type="match status" value="1"/>
</dbReference>
<reference evidence="8 9" key="1">
    <citation type="submission" date="2023-09" db="EMBL/GenBank/DDBJ databases">
        <title>Pangenome analysis of Batrachochytrium dendrobatidis and related Chytrids.</title>
        <authorList>
            <person name="Yacoub M.N."/>
            <person name="Stajich J.E."/>
            <person name="James T.Y."/>
        </authorList>
    </citation>
    <scope>NUCLEOTIDE SEQUENCE [LARGE SCALE GENOMIC DNA]</scope>
    <source>
        <strain evidence="8 9">JEL0888</strain>
    </source>
</reference>
<evidence type="ECO:0000259" key="6">
    <source>
        <dbReference type="SMART" id="SM00385"/>
    </source>
</evidence>
<evidence type="ECO:0000256" key="1">
    <source>
        <dbReference type="ARBA" id="ARBA00022618"/>
    </source>
</evidence>
<dbReference type="EMBL" id="JADGIZ020000044">
    <property type="protein sequence ID" value="KAL2913596.1"/>
    <property type="molecule type" value="Genomic_DNA"/>
</dbReference>
<accession>A0ABR4N244</accession>
<name>A0ABR4N244_9FUNG</name>
<dbReference type="InterPro" id="IPR013763">
    <property type="entry name" value="Cyclin-like_dom"/>
</dbReference>
<dbReference type="InterPro" id="IPR004367">
    <property type="entry name" value="Cyclin_C-dom"/>
</dbReference>
<dbReference type="Proteomes" id="UP001527925">
    <property type="component" value="Unassembled WGS sequence"/>
</dbReference>
<evidence type="ECO:0000256" key="4">
    <source>
        <dbReference type="RuleBase" id="RU000383"/>
    </source>
</evidence>
<keyword evidence="3" id="KW-0131">Cell cycle</keyword>
<evidence type="ECO:0000313" key="9">
    <source>
        <dbReference type="Proteomes" id="UP001527925"/>
    </source>
</evidence>
<proteinExistence type="inferred from homology"/>
<keyword evidence="9" id="KW-1185">Reference proteome</keyword>
<comment type="similarity">
    <text evidence="4">Belongs to the cyclin family.</text>
</comment>
<sequence>MALRAREREAAARARNRLQKARAATAAAPGRFAHVEPKVNSWAAASTASSSSVSSTSTLGASHGDGRRIVRSSSVASTASCISSSSTIVAYSSLTRAKLPATDELRILLPQSVRPGGKVSSPHCRDRPLLLSTLCDESGDDGDVVMDDVRPAAQPEATGDRSGRRAAPAALPSAGPRTLLRSLDSHPPSSAVKRRAMPPPAPRGAALVPDAKQLDRSSSSLTAYSGSSQGSNASARRGSTALTILSPPSRGKPTVLVQATPDHLSSKINGTVPGKLRSGVQVALHRVVPDLQRKLGTRDPVEMAVRLGSINAAIPAAVPVPAEVLEMVKAQAAPPKRRLPFMPLERDPDPLLVTEYAEDIYRHLRTMEIRTMPAHVDYMKLQPCLDWQMRTKLLCWIIQIHARFRLVPETLFLTVNIIDRFLALKQTALEKLQLLGVVALLVASKFEEIRAPSVADLVYMVDGAYTADEILLAERFVLNLLRFELGFPGPYGFIRRISGAENFDATTRNIAKFFLEVAMLDPRLIQHPSSHLAAASMLLARRVSCNGEWTPHHELVSGYSERDLLDCVYVLLEDVRITCSRGRQAHAAREGGGASSEASDKDIEIVFDKYATDVYGRVSLRTLETLSRLGMV</sequence>
<evidence type="ECO:0000256" key="5">
    <source>
        <dbReference type="SAM" id="MobiDB-lite"/>
    </source>
</evidence>
<feature type="domain" description="Cyclin C-terminal" evidence="7">
    <location>
        <begin position="488"/>
        <end position="626"/>
    </location>
</feature>
<evidence type="ECO:0000256" key="3">
    <source>
        <dbReference type="ARBA" id="ARBA00023306"/>
    </source>
</evidence>
<evidence type="ECO:0000313" key="8">
    <source>
        <dbReference type="EMBL" id="KAL2913596.1"/>
    </source>
</evidence>
<dbReference type="PROSITE" id="PS00292">
    <property type="entry name" value="CYCLINS"/>
    <property type="match status" value="1"/>
</dbReference>
<feature type="region of interest" description="Disordered" evidence="5">
    <location>
        <begin position="1"/>
        <end position="29"/>
    </location>
</feature>
<feature type="region of interest" description="Disordered" evidence="5">
    <location>
        <begin position="154"/>
        <end position="238"/>
    </location>
</feature>